<sequence length="45" mass="5286">MKTLQDLGDLTGGKIEITRYSMHVRRHGGCRVDWQMISSEWMAYK</sequence>
<dbReference type="RefSeq" id="WP_200273369.1">
    <property type="nucleotide sequence ID" value="NZ_JAENIJ010000042.1"/>
</dbReference>
<accession>A0A934S9I5</accession>
<evidence type="ECO:0000313" key="1">
    <source>
        <dbReference type="EMBL" id="MBK1884308.1"/>
    </source>
</evidence>
<dbReference type="AlphaFoldDB" id="A0A934S9I5"/>
<dbReference type="EMBL" id="JAENIJ010000042">
    <property type="protein sequence ID" value="MBK1884308.1"/>
    <property type="molecule type" value="Genomic_DNA"/>
</dbReference>
<gene>
    <name evidence="1" type="ORF">JIN85_17950</name>
</gene>
<protein>
    <submittedName>
        <fullName evidence="1">Uncharacterized protein</fullName>
    </submittedName>
</protein>
<name>A0A934S9I5_9BACT</name>
<evidence type="ECO:0000313" key="2">
    <source>
        <dbReference type="Proteomes" id="UP000603141"/>
    </source>
</evidence>
<comment type="caution">
    <text evidence="1">The sequence shown here is derived from an EMBL/GenBank/DDBJ whole genome shotgun (WGS) entry which is preliminary data.</text>
</comment>
<organism evidence="1 2">
    <name type="scientific">Luteolibacter pohnpeiensis</name>
    <dbReference type="NCBI Taxonomy" id="454153"/>
    <lineage>
        <taxon>Bacteria</taxon>
        <taxon>Pseudomonadati</taxon>
        <taxon>Verrucomicrobiota</taxon>
        <taxon>Verrucomicrobiia</taxon>
        <taxon>Verrucomicrobiales</taxon>
        <taxon>Verrucomicrobiaceae</taxon>
        <taxon>Luteolibacter</taxon>
    </lineage>
</organism>
<reference evidence="1" key="1">
    <citation type="submission" date="2021-01" db="EMBL/GenBank/DDBJ databases">
        <title>Modified the classification status of verrucomicrobia.</title>
        <authorList>
            <person name="Feng X."/>
        </authorList>
    </citation>
    <scope>NUCLEOTIDE SEQUENCE</scope>
    <source>
        <strain evidence="1">KCTC 22041</strain>
    </source>
</reference>
<keyword evidence="2" id="KW-1185">Reference proteome</keyword>
<proteinExistence type="predicted"/>
<dbReference type="Proteomes" id="UP000603141">
    <property type="component" value="Unassembled WGS sequence"/>
</dbReference>